<proteinExistence type="predicted"/>
<protein>
    <submittedName>
        <fullName evidence="2">Uncharacterized protein</fullName>
    </submittedName>
</protein>
<evidence type="ECO:0000313" key="3">
    <source>
        <dbReference type="Proteomes" id="UP000886595"/>
    </source>
</evidence>
<dbReference type="SUPFAM" id="SSF50386">
    <property type="entry name" value="STI-like"/>
    <property type="match status" value="1"/>
</dbReference>
<dbReference type="PROSITE" id="PS00283">
    <property type="entry name" value="SOYBEAN_KUNITZ"/>
    <property type="match status" value="1"/>
</dbReference>
<organism evidence="2 3">
    <name type="scientific">Brassica carinata</name>
    <name type="common">Ethiopian mustard</name>
    <name type="synonym">Abyssinian cabbage</name>
    <dbReference type="NCBI Taxonomy" id="52824"/>
    <lineage>
        <taxon>Eukaryota</taxon>
        <taxon>Viridiplantae</taxon>
        <taxon>Streptophyta</taxon>
        <taxon>Embryophyta</taxon>
        <taxon>Tracheophyta</taxon>
        <taxon>Spermatophyta</taxon>
        <taxon>Magnoliopsida</taxon>
        <taxon>eudicotyledons</taxon>
        <taxon>Gunneridae</taxon>
        <taxon>Pentapetalae</taxon>
        <taxon>rosids</taxon>
        <taxon>malvids</taxon>
        <taxon>Brassicales</taxon>
        <taxon>Brassicaceae</taxon>
        <taxon>Brassiceae</taxon>
        <taxon>Brassica</taxon>
    </lineage>
</organism>
<dbReference type="InterPro" id="IPR011065">
    <property type="entry name" value="Kunitz_inhibitor_STI-like_sf"/>
</dbReference>
<dbReference type="Pfam" id="PF00197">
    <property type="entry name" value="Kunitz_legume"/>
    <property type="match status" value="1"/>
</dbReference>
<comment type="caution">
    <text evidence="2">The sequence shown here is derived from an EMBL/GenBank/DDBJ whole genome shotgun (WGS) entry which is preliminary data.</text>
</comment>
<keyword evidence="3" id="KW-1185">Reference proteome</keyword>
<dbReference type="Gene3D" id="2.80.10.50">
    <property type="match status" value="1"/>
</dbReference>
<feature type="signal peptide" evidence="1">
    <location>
        <begin position="1"/>
        <end position="19"/>
    </location>
</feature>
<dbReference type="AlphaFoldDB" id="A0A8X7TWF3"/>
<evidence type="ECO:0000256" key="1">
    <source>
        <dbReference type="SAM" id="SignalP"/>
    </source>
</evidence>
<feature type="chain" id="PRO_5036477045" evidence="1">
    <location>
        <begin position="20"/>
        <end position="117"/>
    </location>
</feature>
<sequence length="117" mass="13512">MNPMFYFLLALTTVLAVTAGPVLDTDGDIIFHGSYYAIPLPADIKRGGLDLLPDLDHQCPLYVTMSGRLFKKLTRACKIYFYDFYNEIYPRLNSRFRLIQPQHISKENRRTNLSIHA</sequence>
<gene>
    <name evidence="2" type="ORF">Bca52824_076529</name>
</gene>
<reference evidence="2 3" key="1">
    <citation type="submission" date="2020-02" db="EMBL/GenBank/DDBJ databases">
        <authorList>
            <person name="Ma Q."/>
            <person name="Huang Y."/>
            <person name="Song X."/>
            <person name="Pei D."/>
        </authorList>
    </citation>
    <scope>NUCLEOTIDE SEQUENCE [LARGE SCALE GENOMIC DNA]</scope>
    <source>
        <strain evidence="2">Sxm20200214</strain>
        <tissue evidence="2">Leaf</tissue>
    </source>
</reference>
<dbReference type="InterPro" id="IPR002160">
    <property type="entry name" value="Prot_inh_Kunz-lg"/>
</dbReference>
<accession>A0A8X7TWF3</accession>
<name>A0A8X7TWF3_BRACI</name>
<keyword evidence="1" id="KW-0732">Signal</keyword>
<evidence type="ECO:0000313" key="2">
    <source>
        <dbReference type="EMBL" id="KAG2257235.1"/>
    </source>
</evidence>
<dbReference type="Proteomes" id="UP000886595">
    <property type="component" value="Unassembled WGS sequence"/>
</dbReference>
<dbReference type="EMBL" id="JAAMPC010000015">
    <property type="protein sequence ID" value="KAG2257235.1"/>
    <property type="molecule type" value="Genomic_DNA"/>
</dbReference>
<dbReference type="GO" id="GO:0004866">
    <property type="term" value="F:endopeptidase inhibitor activity"/>
    <property type="evidence" value="ECO:0007669"/>
    <property type="project" value="InterPro"/>
</dbReference>